<evidence type="ECO:0000256" key="1">
    <source>
        <dbReference type="ARBA" id="ARBA00006174"/>
    </source>
</evidence>
<comment type="similarity">
    <text evidence="1">Belongs to the PrpD family.</text>
</comment>
<dbReference type="GO" id="GO:0047547">
    <property type="term" value="F:2-methylcitrate dehydratase activity"/>
    <property type="evidence" value="ECO:0007669"/>
    <property type="project" value="InterPro"/>
</dbReference>
<protein>
    <submittedName>
        <fullName evidence="5">2-methylcitrate dehydratase</fullName>
    </submittedName>
</protein>
<evidence type="ECO:0000259" key="4">
    <source>
        <dbReference type="Pfam" id="PF19305"/>
    </source>
</evidence>
<dbReference type="Gene3D" id="1.10.4100.10">
    <property type="entry name" value="2-methylcitrate dehydratase PrpD"/>
    <property type="match status" value="1"/>
</dbReference>
<dbReference type="OrthoDB" id="10055203at2759"/>
<dbReference type="EMBL" id="KZ825864">
    <property type="protein sequence ID" value="PYH94858.1"/>
    <property type="molecule type" value="Genomic_DNA"/>
</dbReference>
<gene>
    <name evidence="5" type="ORF">BO71DRAFT_475009</name>
</gene>
<dbReference type="NCBIfam" id="TIGR02330">
    <property type="entry name" value="prpD"/>
    <property type="match status" value="1"/>
</dbReference>
<dbReference type="Gene3D" id="3.30.1330.120">
    <property type="entry name" value="2-methylcitrate dehydratase PrpD"/>
    <property type="match status" value="1"/>
</dbReference>
<dbReference type="STRING" id="1448320.A0A319E2R8"/>
<feature type="domain" description="MmgE/PrpD N-terminal" evidence="3">
    <location>
        <begin position="14"/>
        <end position="263"/>
    </location>
</feature>
<reference evidence="5 6" key="1">
    <citation type="submission" date="2018-02" db="EMBL/GenBank/DDBJ databases">
        <title>The genomes of Aspergillus section Nigri reveals drivers in fungal speciation.</title>
        <authorList>
            <consortium name="DOE Joint Genome Institute"/>
            <person name="Vesth T.C."/>
            <person name="Nybo J."/>
            <person name="Theobald S."/>
            <person name="Brandl J."/>
            <person name="Frisvad J.C."/>
            <person name="Nielsen K.F."/>
            <person name="Lyhne E.K."/>
            <person name="Kogle M.E."/>
            <person name="Kuo A."/>
            <person name="Riley R."/>
            <person name="Clum A."/>
            <person name="Nolan M."/>
            <person name="Lipzen A."/>
            <person name="Salamov A."/>
            <person name="Henrissat B."/>
            <person name="Wiebenga A."/>
            <person name="De vries R.P."/>
            <person name="Grigoriev I.V."/>
            <person name="Mortensen U.H."/>
            <person name="Andersen M.R."/>
            <person name="Baker S.E."/>
        </authorList>
    </citation>
    <scope>NUCLEOTIDE SEQUENCE [LARGE SCALE GENOMIC DNA]</scope>
    <source>
        <strain evidence="5 6">CBS 707.79</strain>
    </source>
</reference>
<name>A0A319E2R8_9EURO</name>
<evidence type="ECO:0000313" key="5">
    <source>
        <dbReference type="EMBL" id="PYH94858.1"/>
    </source>
</evidence>
<evidence type="ECO:0000313" key="6">
    <source>
        <dbReference type="Proteomes" id="UP000247810"/>
    </source>
</evidence>
<dbReference type="AlphaFoldDB" id="A0A319E2R8"/>
<dbReference type="InterPro" id="IPR036148">
    <property type="entry name" value="MmgE/PrpD_sf"/>
</dbReference>
<keyword evidence="6" id="KW-1185">Reference proteome</keyword>
<dbReference type="GO" id="GO:0019679">
    <property type="term" value="P:propionate metabolic process, methylcitrate cycle"/>
    <property type="evidence" value="ECO:0007669"/>
    <property type="project" value="InterPro"/>
</dbReference>
<dbReference type="Pfam" id="PF19305">
    <property type="entry name" value="MmgE_PrpD_C"/>
    <property type="match status" value="1"/>
</dbReference>
<keyword evidence="2" id="KW-0456">Lyase</keyword>
<organism evidence="5 6">
    <name type="scientific">Aspergillus ellipticus CBS 707.79</name>
    <dbReference type="NCBI Taxonomy" id="1448320"/>
    <lineage>
        <taxon>Eukaryota</taxon>
        <taxon>Fungi</taxon>
        <taxon>Dikarya</taxon>
        <taxon>Ascomycota</taxon>
        <taxon>Pezizomycotina</taxon>
        <taxon>Eurotiomycetes</taxon>
        <taxon>Eurotiomycetidae</taxon>
        <taxon>Eurotiales</taxon>
        <taxon>Aspergillaceae</taxon>
        <taxon>Aspergillus</taxon>
        <taxon>Aspergillus subgen. Circumdati</taxon>
    </lineage>
</organism>
<dbReference type="SUPFAM" id="SSF103378">
    <property type="entry name" value="2-methylcitrate dehydratase PrpD"/>
    <property type="match status" value="1"/>
</dbReference>
<dbReference type="GO" id="GO:0005739">
    <property type="term" value="C:mitochondrion"/>
    <property type="evidence" value="ECO:0007669"/>
    <property type="project" value="TreeGrafter"/>
</dbReference>
<dbReference type="PANTHER" id="PTHR16943:SF15">
    <property type="entry name" value="DEHYDRATASE (PRPD), PUTATIVE-RELATED"/>
    <property type="match status" value="1"/>
</dbReference>
<dbReference type="InterPro" id="IPR045336">
    <property type="entry name" value="MmgE_PrpD_N"/>
</dbReference>
<dbReference type="VEuPathDB" id="FungiDB:BO71DRAFT_475009"/>
<dbReference type="GO" id="GO:0051537">
    <property type="term" value="F:2 iron, 2 sulfur cluster binding"/>
    <property type="evidence" value="ECO:0007669"/>
    <property type="project" value="InterPro"/>
</dbReference>
<sequence length="474" mass="52476">MATSDRHFDEPILRLVEYVYHYEVTSDLAILRARHALMDALGCALETLQQSPECRALIGPYTPGLVAPYGFKLPGTCHQLDPVKGAFDLATLIRFLDHNDAYPGAEWGHPSDNLGAILAVADWLSRTGATSQPLTVRTVLIAMIKAYEIQGCYQVRNAFNKVGLDHTLLVKIASTAVVAWLMGLTEDQAAVALSHAWADGHPLRIFRQSPNAGPRKGWAAGDAAMRAVHLCFLARAGQPGIPSALSEPNWGFLAVSFGGNDLQLPRPFKSRVMEEVFFKLMAAEGHGISAVQAAMTLAEIMASRDIDPATQISRIDVRTHEAAMRIIDKQGPLTNAADRDHCMRYMVSVVLLKNAVIEADDYHDTSAWANDPRVEILRQRIQMVEDPQFTHDYKHRRTAASGLTVVLTDGQQLDEVVVEYPIGHPMHEDTLAKVLAKFQRNMHGMFTEEETNRVINAINQDKMPVHRLVDLLGR</sequence>
<dbReference type="InterPro" id="IPR045337">
    <property type="entry name" value="MmgE_PrpD_C"/>
</dbReference>
<dbReference type="InterPro" id="IPR012705">
    <property type="entry name" value="2Me_IsoCit_deHydtase_PrpD"/>
</dbReference>
<accession>A0A319E2R8</accession>
<dbReference type="InterPro" id="IPR005656">
    <property type="entry name" value="MmgE_PrpD"/>
</dbReference>
<proteinExistence type="inferred from homology"/>
<dbReference type="PANTHER" id="PTHR16943">
    <property type="entry name" value="2-METHYLCITRATE DEHYDRATASE-RELATED"/>
    <property type="match status" value="1"/>
</dbReference>
<dbReference type="Proteomes" id="UP000247810">
    <property type="component" value="Unassembled WGS sequence"/>
</dbReference>
<feature type="domain" description="MmgE/PrpD C-terminal" evidence="4">
    <location>
        <begin position="282"/>
        <end position="456"/>
    </location>
</feature>
<dbReference type="InterPro" id="IPR042188">
    <property type="entry name" value="MmgE/PrpD_sf_2"/>
</dbReference>
<evidence type="ECO:0000259" key="3">
    <source>
        <dbReference type="Pfam" id="PF03972"/>
    </source>
</evidence>
<dbReference type="Pfam" id="PF03972">
    <property type="entry name" value="MmgE_PrpD_N"/>
    <property type="match status" value="1"/>
</dbReference>
<dbReference type="InterPro" id="IPR042183">
    <property type="entry name" value="MmgE/PrpD_sf_1"/>
</dbReference>
<evidence type="ECO:0000256" key="2">
    <source>
        <dbReference type="ARBA" id="ARBA00023239"/>
    </source>
</evidence>